<gene>
    <name evidence="2" type="ORF">pdam_00007811</name>
</gene>
<evidence type="ECO:0000313" key="3">
    <source>
        <dbReference type="Proteomes" id="UP000275408"/>
    </source>
</evidence>
<sequence>MNTYYTLNQKEELDDSVRDPPEVVLLKVDQEVTWRMGERSLGILPKVKVKLRTAPGREVDGKLFSATGVGGFSLRTAAGVVLVGANGVDGFVIAVVLANEETACFGAVVLVEVGFCTVDTTGFAVDFGTTGGILGGTGLTGLGGATVASRGLLVTVVGRGVVDTAVIIAEELRVLSNSQKWLERLQDQSSLLSSKPVLFKDEKRKLLGFRVSKSISISSGFESLKPGSLDWMMFTTLPNLSPDGNNKKKTHEGGDDDGGVAADSGSGSVGSVTALAFTGGKESPIPLIGVTWDKGTSLGSHEVSNLRSGTAGKKRPLVRETAKNMHVSTSLS</sequence>
<proteinExistence type="predicted"/>
<name>A0A3M6TXY3_POCDA</name>
<dbReference type="EMBL" id="RCHS01002719">
    <property type="protein sequence ID" value="RMX46201.1"/>
    <property type="molecule type" value="Genomic_DNA"/>
</dbReference>
<evidence type="ECO:0000256" key="1">
    <source>
        <dbReference type="SAM" id="MobiDB-lite"/>
    </source>
</evidence>
<dbReference type="AlphaFoldDB" id="A0A3M6TXY3"/>
<reference evidence="2 3" key="1">
    <citation type="journal article" date="2018" name="Sci. Rep.">
        <title>Comparative analysis of the Pocillopora damicornis genome highlights role of immune system in coral evolution.</title>
        <authorList>
            <person name="Cunning R."/>
            <person name="Bay R.A."/>
            <person name="Gillette P."/>
            <person name="Baker A.C."/>
            <person name="Traylor-Knowles N."/>
        </authorList>
    </citation>
    <scope>NUCLEOTIDE SEQUENCE [LARGE SCALE GENOMIC DNA]</scope>
    <source>
        <strain evidence="2">RSMAS</strain>
        <tissue evidence="2">Whole animal</tissue>
    </source>
</reference>
<comment type="caution">
    <text evidence="2">The sequence shown here is derived from an EMBL/GenBank/DDBJ whole genome shotgun (WGS) entry which is preliminary data.</text>
</comment>
<keyword evidence="3" id="KW-1185">Reference proteome</keyword>
<feature type="region of interest" description="Disordered" evidence="1">
    <location>
        <begin position="240"/>
        <end position="267"/>
    </location>
</feature>
<dbReference type="Proteomes" id="UP000275408">
    <property type="component" value="Unassembled WGS sequence"/>
</dbReference>
<accession>A0A3M6TXY3</accession>
<evidence type="ECO:0000313" key="2">
    <source>
        <dbReference type="EMBL" id="RMX46201.1"/>
    </source>
</evidence>
<organism evidence="2 3">
    <name type="scientific">Pocillopora damicornis</name>
    <name type="common">Cauliflower coral</name>
    <name type="synonym">Millepora damicornis</name>
    <dbReference type="NCBI Taxonomy" id="46731"/>
    <lineage>
        <taxon>Eukaryota</taxon>
        <taxon>Metazoa</taxon>
        <taxon>Cnidaria</taxon>
        <taxon>Anthozoa</taxon>
        <taxon>Hexacorallia</taxon>
        <taxon>Scleractinia</taxon>
        <taxon>Astrocoeniina</taxon>
        <taxon>Pocilloporidae</taxon>
        <taxon>Pocillopora</taxon>
    </lineage>
</organism>
<protein>
    <submittedName>
        <fullName evidence="2">Uncharacterized protein</fullName>
    </submittedName>
</protein>
<feature type="region of interest" description="Disordered" evidence="1">
    <location>
        <begin position="300"/>
        <end position="332"/>
    </location>
</feature>